<name>A0A0F9RMC3_9ZZZZ</name>
<sequence length="75" mass="8822">MFTDQELTDYYNSLPESGRDMTIEAFKQQVHRILDPVTNSEQLKQMILDRQMDRTARHNKAVADRALEKSRLGIR</sequence>
<dbReference type="AlphaFoldDB" id="A0A0F9RMC3"/>
<dbReference type="EMBL" id="LAZR01000867">
    <property type="protein sequence ID" value="KKN55879.1"/>
    <property type="molecule type" value="Genomic_DNA"/>
</dbReference>
<evidence type="ECO:0000313" key="1">
    <source>
        <dbReference type="EMBL" id="KKN55879.1"/>
    </source>
</evidence>
<organism evidence="1">
    <name type="scientific">marine sediment metagenome</name>
    <dbReference type="NCBI Taxonomy" id="412755"/>
    <lineage>
        <taxon>unclassified sequences</taxon>
        <taxon>metagenomes</taxon>
        <taxon>ecological metagenomes</taxon>
    </lineage>
</organism>
<accession>A0A0F9RMC3</accession>
<protein>
    <submittedName>
        <fullName evidence="1">Uncharacterized protein</fullName>
    </submittedName>
</protein>
<reference evidence="1" key="1">
    <citation type="journal article" date="2015" name="Nature">
        <title>Complex archaea that bridge the gap between prokaryotes and eukaryotes.</title>
        <authorList>
            <person name="Spang A."/>
            <person name="Saw J.H."/>
            <person name="Jorgensen S.L."/>
            <person name="Zaremba-Niedzwiedzka K."/>
            <person name="Martijn J."/>
            <person name="Lind A.E."/>
            <person name="van Eijk R."/>
            <person name="Schleper C."/>
            <person name="Guy L."/>
            <person name="Ettema T.J."/>
        </authorList>
    </citation>
    <scope>NUCLEOTIDE SEQUENCE</scope>
</reference>
<gene>
    <name evidence="1" type="ORF">LCGC14_0577700</name>
</gene>
<proteinExistence type="predicted"/>
<comment type="caution">
    <text evidence="1">The sequence shown here is derived from an EMBL/GenBank/DDBJ whole genome shotgun (WGS) entry which is preliminary data.</text>
</comment>